<proteinExistence type="predicted"/>
<evidence type="ECO:0000256" key="2">
    <source>
        <dbReference type="ARBA" id="ARBA00022884"/>
    </source>
</evidence>
<dbReference type="CDD" id="cd02798">
    <property type="entry name" value="tRNA_bind_CsaA"/>
    <property type="match status" value="1"/>
</dbReference>
<dbReference type="PATRIC" id="fig|869719.3.peg.1850"/>
<dbReference type="NCBIfam" id="NF007495">
    <property type="entry name" value="PRK10089.1-4"/>
    <property type="match status" value="1"/>
</dbReference>
<evidence type="ECO:0000313" key="6">
    <source>
        <dbReference type="Proteomes" id="UP000074310"/>
    </source>
</evidence>
<dbReference type="SUPFAM" id="SSF50249">
    <property type="entry name" value="Nucleic acid-binding proteins"/>
    <property type="match status" value="1"/>
</dbReference>
<dbReference type="EMBL" id="LDTB01000035">
    <property type="protein sequence ID" value="KTT71753.1"/>
    <property type="molecule type" value="Genomic_DNA"/>
</dbReference>
<dbReference type="Pfam" id="PF01588">
    <property type="entry name" value="tRNA_bind"/>
    <property type="match status" value="1"/>
</dbReference>
<dbReference type="Gene3D" id="2.40.50.140">
    <property type="entry name" value="Nucleic acid-binding proteins"/>
    <property type="match status" value="1"/>
</dbReference>
<keyword evidence="6" id="KW-1185">Reference proteome</keyword>
<keyword evidence="1 3" id="KW-0820">tRNA-binding</keyword>
<gene>
    <name evidence="5" type="ORF">NS334_09935</name>
</gene>
<dbReference type="NCBIfam" id="NF007494">
    <property type="entry name" value="PRK10089.1-3"/>
    <property type="match status" value="1"/>
</dbReference>
<protein>
    <submittedName>
        <fullName evidence="5">tRNA-binding protein</fullName>
    </submittedName>
</protein>
<dbReference type="InterPro" id="IPR051270">
    <property type="entry name" value="Tyrosine-tRNA_ligase_regulator"/>
</dbReference>
<name>A0A147I233_9SPHN</name>
<dbReference type="OrthoDB" id="9794564at2"/>
<comment type="caution">
    <text evidence="5">The sequence shown here is derived from an EMBL/GenBank/DDBJ whole genome shotgun (WGS) entry which is preliminary data.</text>
</comment>
<dbReference type="InterPro" id="IPR002547">
    <property type="entry name" value="tRNA-bd_dom"/>
</dbReference>
<evidence type="ECO:0000256" key="1">
    <source>
        <dbReference type="ARBA" id="ARBA00022555"/>
    </source>
</evidence>
<dbReference type="GO" id="GO:0000049">
    <property type="term" value="F:tRNA binding"/>
    <property type="evidence" value="ECO:0007669"/>
    <property type="project" value="UniProtKB-UniRule"/>
</dbReference>
<dbReference type="InterPro" id="IPR012340">
    <property type="entry name" value="NA-bd_OB-fold"/>
</dbReference>
<dbReference type="RefSeq" id="WP_058755815.1">
    <property type="nucleotide sequence ID" value="NZ_LDTB01000035.1"/>
</dbReference>
<reference evidence="5 6" key="1">
    <citation type="journal article" date="2016" name="Front. Microbiol.">
        <title>Genomic Resource of Rice Seed Associated Bacteria.</title>
        <authorList>
            <person name="Midha S."/>
            <person name="Bansal K."/>
            <person name="Sharma S."/>
            <person name="Kumar N."/>
            <person name="Patil P.P."/>
            <person name="Chaudhry V."/>
            <person name="Patil P.B."/>
        </authorList>
    </citation>
    <scope>NUCLEOTIDE SEQUENCE [LARGE SCALE GENOMIC DNA]</scope>
    <source>
        <strain evidence="5 6">NS334</strain>
    </source>
</reference>
<evidence type="ECO:0000256" key="3">
    <source>
        <dbReference type="PROSITE-ProRule" id="PRU00209"/>
    </source>
</evidence>
<organism evidence="5 6">
    <name type="scientific">Sphingomonas endophytica</name>
    <dbReference type="NCBI Taxonomy" id="869719"/>
    <lineage>
        <taxon>Bacteria</taxon>
        <taxon>Pseudomonadati</taxon>
        <taxon>Pseudomonadota</taxon>
        <taxon>Alphaproteobacteria</taxon>
        <taxon>Sphingomonadales</taxon>
        <taxon>Sphingomonadaceae</taxon>
        <taxon>Sphingomonas</taxon>
    </lineage>
</organism>
<accession>A0A147I233</accession>
<evidence type="ECO:0000259" key="4">
    <source>
        <dbReference type="PROSITE" id="PS50886"/>
    </source>
</evidence>
<evidence type="ECO:0000313" key="5">
    <source>
        <dbReference type="EMBL" id="KTT71753.1"/>
    </source>
</evidence>
<dbReference type="NCBIfam" id="TIGR02222">
    <property type="entry name" value="chap_CsaA"/>
    <property type="match status" value="1"/>
</dbReference>
<dbReference type="PROSITE" id="PS50886">
    <property type="entry name" value="TRBD"/>
    <property type="match status" value="1"/>
</dbReference>
<dbReference type="Proteomes" id="UP000074310">
    <property type="component" value="Unassembled WGS sequence"/>
</dbReference>
<sequence length="123" mass="13074">MHATHDPAAPPAPDIGFDDFLAVDVRVGTIVAAEPFPEARKPAFKLTIDFGATIGLKRSSAQITEHYDCAGLIGRQVAAVVNFPPRQIGKFMSQVLTLGFPDSEGKVVLIHPGVPVPDGGRLF</sequence>
<dbReference type="PANTHER" id="PTHR11586">
    <property type="entry name" value="TRNA-AMINOACYLATION COFACTOR ARC1 FAMILY MEMBER"/>
    <property type="match status" value="1"/>
</dbReference>
<dbReference type="AlphaFoldDB" id="A0A147I233"/>
<dbReference type="InterPro" id="IPR008231">
    <property type="entry name" value="CsaA"/>
</dbReference>
<dbReference type="PANTHER" id="PTHR11586:SF37">
    <property type="entry name" value="TRNA-BINDING DOMAIN-CONTAINING PROTEIN"/>
    <property type="match status" value="1"/>
</dbReference>
<keyword evidence="2 3" id="KW-0694">RNA-binding</keyword>
<dbReference type="FunFam" id="2.40.50.140:FF:000165">
    <property type="entry name" value="Chaperone CsaA"/>
    <property type="match status" value="1"/>
</dbReference>
<feature type="domain" description="TRNA-binding" evidence="4">
    <location>
        <begin position="19"/>
        <end position="123"/>
    </location>
</feature>